<evidence type="ECO:0000313" key="10">
    <source>
        <dbReference type="EMBL" id="KAK2993084.1"/>
    </source>
</evidence>
<feature type="transmembrane region" description="Helical" evidence="8">
    <location>
        <begin position="502"/>
        <end position="529"/>
    </location>
</feature>
<comment type="similarity">
    <text evidence="2">Belongs to the MCTP family.</text>
</comment>
<feature type="transmembrane region" description="Helical" evidence="8">
    <location>
        <begin position="616"/>
        <end position="646"/>
    </location>
</feature>
<dbReference type="AlphaFoldDB" id="A0AA88RVZ8"/>
<keyword evidence="6 8" id="KW-1133">Transmembrane helix</keyword>
<dbReference type="SMART" id="SM00239">
    <property type="entry name" value="C2"/>
    <property type="match status" value="2"/>
</dbReference>
<dbReference type="InterPro" id="IPR013583">
    <property type="entry name" value="MCTP_C"/>
</dbReference>
<dbReference type="Gene3D" id="2.60.40.150">
    <property type="entry name" value="C2 domain"/>
    <property type="match status" value="3"/>
</dbReference>
<evidence type="ECO:0000256" key="1">
    <source>
        <dbReference type="ARBA" id="ARBA00004141"/>
    </source>
</evidence>
<proteinExistence type="inferred from homology"/>
<protein>
    <recommendedName>
        <fullName evidence="9">C2 domain-containing protein</fullName>
    </recommendedName>
</protein>
<evidence type="ECO:0000313" key="11">
    <source>
        <dbReference type="Proteomes" id="UP001187471"/>
    </source>
</evidence>
<dbReference type="SUPFAM" id="SSF49562">
    <property type="entry name" value="C2 domain (Calcium/lipid-binding domain, CaLB)"/>
    <property type="match status" value="3"/>
</dbReference>
<dbReference type="CDD" id="cd08379">
    <property type="entry name" value="C2D_MCTP_PRT_plant"/>
    <property type="match status" value="1"/>
</dbReference>
<feature type="domain" description="C2" evidence="9">
    <location>
        <begin position="251"/>
        <end position="372"/>
    </location>
</feature>
<dbReference type="PROSITE" id="PS50004">
    <property type="entry name" value="C2"/>
    <property type="match status" value="2"/>
</dbReference>
<keyword evidence="4" id="KW-0677">Repeat</keyword>
<keyword evidence="5" id="KW-0106">Calcium</keyword>
<accession>A0AA88RVZ8</accession>
<reference evidence="10" key="1">
    <citation type="submission" date="2022-12" db="EMBL/GenBank/DDBJ databases">
        <title>Draft genome assemblies for two species of Escallonia (Escalloniales).</title>
        <authorList>
            <person name="Chanderbali A."/>
            <person name="Dervinis C."/>
            <person name="Anghel I."/>
            <person name="Soltis D."/>
            <person name="Soltis P."/>
            <person name="Zapata F."/>
        </authorList>
    </citation>
    <scope>NUCLEOTIDE SEQUENCE</scope>
    <source>
        <strain evidence="10">UCBG92.1500</strain>
        <tissue evidence="10">Leaf</tissue>
    </source>
</reference>
<keyword evidence="7 8" id="KW-0472">Membrane</keyword>
<dbReference type="InterPro" id="IPR047259">
    <property type="entry name" value="QUIRKY-like"/>
</dbReference>
<feature type="domain" description="C2" evidence="9">
    <location>
        <begin position="24"/>
        <end position="144"/>
    </location>
</feature>
<evidence type="ECO:0000256" key="7">
    <source>
        <dbReference type="ARBA" id="ARBA00023136"/>
    </source>
</evidence>
<sequence>MQRPQPEEFSLKETKPKIAGSGVIVGGDKLTCTYDLVEQMQYLYVRVVKARDLPGKDVTGGCDPYVEVKLGNYKGITKHFEKKSNPEWNYVFAFSQDRLQASFVEVVVKDKDVVLDDFIGLVRFELIDVPRRVPPDSPLAPQWYRLEEKKGDKLKHGEIMLAVWRGTQADEVFPDAWHSDAASVGSEGISKIRGKVYLSPRLWYVRVNVIECQDLLPSDKSKPPEVFVKVILGNQGLKTKISPSRSVNPMWNEDLLPTSKQLWKSSIGLLELGIISATGLSPMKSKDSRASTDAFCVAKYGQKWVRTRTIIDSFSPKWNEQYTWEVFDPCTMITIGVFDNGQLHGGGKDSRIGKVRIRLSTLETERVYTHSYPLIVLQPSGVKKMGEVQLAVRFSCSSYVNMLHKYTQPLLPKMHYVHPLSVIQMDILRHHATQIVSVRLSRAEPPLRKEVVEFMLDVGTHIWSVRRSKANFFRITNVIGSAIAVGKWFDQICQWKNPITTILIHILYVILVLYPELILPTIFLYLFFIGIWRYRWKPRHPPHMDIRLSHADVVGPDELDEEFDTFPTSKSSDSVRMRYDRLRSIGGRIQTVVGDLATQGERLQSLLNWRDPRASALFLTFCLISAIVLYVMPFQVVALLTGFYLLRHPRFRHKLPSMPSNFFRRLPARTDCML</sequence>
<dbReference type="Proteomes" id="UP001187471">
    <property type="component" value="Unassembled WGS sequence"/>
</dbReference>
<dbReference type="PANTHER" id="PTHR31425:SF53">
    <property type="entry name" value="PROTEIN QUIRKY-LIKE"/>
    <property type="match status" value="1"/>
</dbReference>
<evidence type="ECO:0000259" key="9">
    <source>
        <dbReference type="PROSITE" id="PS50004"/>
    </source>
</evidence>
<comment type="caution">
    <text evidence="10">The sequence shown here is derived from an EMBL/GenBank/DDBJ whole genome shotgun (WGS) entry which is preliminary data.</text>
</comment>
<evidence type="ECO:0000256" key="5">
    <source>
        <dbReference type="ARBA" id="ARBA00022837"/>
    </source>
</evidence>
<dbReference type="InterPro" id="IPR000008">
    <property type="entry name" value="C2_dom"/>
</dbReference>
<dbReference type="Pfam" id="PF08372">
    <property type="entry name" value="PRT_C"/>
    <property type="match status" value="1"/>
</dbReference>
<organism evidence="10 11">
    <name type="scientific">Escallonia rubra</name>
    <dbReference type="NCBI Taxonomy" id="112253"/>
    <lineage>
        <taxon>Eukaryota</taxon>
        <taxon>Viridiplantae</taxon>
        <taxon>Streptophyta</taxon>
        <taxon>Embryophyta</taxon>
        <taxon>Tracheophyta</taxon>
        <taxon>Spermatophyta</taxon>
        <taxon>Magnoliopsida</taxon>
        <taxon>eudicotyledons</taxon>
        <taxon>Gunneridae</taxon>
        <taxon>Pentapetalae</taxon>
        <taxon>asterids</taxon>
        <taxon>campanulids</taxon>
        <taxon>Escalloniales</taxon>
        <taxon>Escalloniaceae</taxon>
        <taxon>Escallonia</taxon>
    </lineage>
</organism>
<dbReference type="Pfam" id="PF00168">
    <property type="entry name" value="C2"/>
    <property type="match status" value="3"/>
</dbReference>
<dbReference type="EMBL" id="JAVXUO010000348">
    <property type="protein sequence ID" value="KAK2993084.1"/>
    <property type="molecule type" value="Genomic_DNA"/>
</dbReference>
<dbReference type="InterPro" id="IPR035892">
    <property type="entry name" value="C2_domain_sf"/>
</dbReference>
<dbReference type="FunFam" id="2.60.40.150:FF:000090">
    <property type="entry name" value="C2 domain-containing protein"/>
    <property type="match status" value="1"/>
</dbReference>
<dbReference type="InterPro" id="IPR047255">
    <property type="entry name" value="C2D_MCTP_PRT_plant"/>
</dbReference>
<dbReference type="CDD" id="cd08378">
    <property type="entry name" value="C2B_MCTP_PRT_plant"/>
    <property type="match status" value="1"/>
</dbReference>
<evidence type="ECO:0000256" key="6">
    <source>
        <dbReference type="ARBA" id="ARBA00022989"/>
    </source>
</evidence>
<gene>
    <name evidence="10" type="ORF">RJ640_029790</name>
</gene>
<dbReference type="GO" id="GO:0016020">
    <property type="term" value="C:membrane"/>
    <property type="evidence" value="ECO:0007669"/>
    <property type="project" value="UniProtKB-SubCell"/>
</dbReference>
<evidence type="ECO:0000256" key="8">
    <source>
        <dbReference type="SAM" id="Phobius"/>
    </source>
</evidence>
<dbReference type="FunFam" id="2.60.40.150:FF:000128">
    <property type="entry name" value="C2 domain-containing protein"/>
    <property type="match status" value="1"/>
</dbReference>
<name>A0AA88RVZ8_9ASTE</name>
<evidence type="ECO:0000256" key="2">
    <source>
        <dbReference type="ARBA" id="ARBA00007923"/>
    </source>
</evidence>
<keyword evidence="3 8" id="KW-0812">Transmembrane</keyword>
<dbReference type="PANTHER" id="PTHR31425">
    <property type="entry name" value="PHOSPHORIBOSYLANTHRANILATE TRANSFERASE ISOFORM 1"/>
    <property type="match status" value="1"/>
</dbReference>
<evidence type="ECO:0000256" key="4">
    <source>
        <dbReference type="ARBA" id="ARBA00022737"/>
    </source>
</evidence>
<keyword evidence="11" id="KW-1185">Reference proteome</keyword>
<evidence type="ECO:0000256" key="3">
    <source>
        <dbReference type="ARBA" id="ARBA00022692"/>
    </source>
</evidence>
<dbReference type="InterPro" id="IPR047257">
    <property type="entry name" value="C2B_MCTP_PRT_plant"/>
</dbReference>
<comment type="subcellular location">
    <subcellularLocation>
        <location evidence="1">Membrane</location>
        <topology evidence="1">Multi-pass membrane protein</topology>
    </subcellularLocation>
</comment>